<dbReference type="STRING" id="1777138.AWB77_01783"/>
<feature type="domain" description="HTH deoR-type" evidence="5">
    <location>
        <begin position="3"/>
        <end position="58"/>
    </location>
</feature>
<dbReference type="Pfam" id="PF00455">
    <property type="entry name" value="DeoRC"/>
    <property type="match status" value="1"/>
</dbReference>
<keyword evidence="3" id="KW-0238">DNA-binding</keyword>
<dbReference type="PANTHER" id="PTHR30363">
    <property type="entry name" value="HTH-TYPE TRANSCRIPTIONAL REGULATOR SRLR-RELATED"/>
    <property type="match status" value="1"/>
</dbReference>
<keyword evidence="1" id="KW-0678">Repressor</keyword>
<evidence type="ECO:0000259" key="5">
    <source>
        <dbReference type="PROSITE" id="PS51000"/>
    </source>
</evidence>
<evidence type="ECO:0000313" key="6">
    <source>
        <dbReference type="EMBL" id="SAK57022.1"/>
    </source>
</evidence>
<name>A0A158AGS6_9BURK</name>
<gene>
    <name evidence="6" type="ORF">AWB77_01783</name>
</gene>
<keyword evidence="2" id="KW-0805">Transcription regulation</keyword>
<dbReference type="PROSITE" id="PS00894">
    <property type="entry name" value="HTH_DEOR_1"/>
    <property type="match status" value="1"/>
</dbReference>
<evidence type="ECO:0000256" key="1">
    <source>
        <dbReference type="ARBA" id="ARBA00022491"/>
    </source>
</evidence>
<dbReference type="PROSITE" id="PS51000">
    <property type="entry name" value="HTH_DEOR_2"/>
    <property type="match status" value="1"/>
</dbReference>
<dbReference type="InterPro" id="IPR037171">
    <property type="entry name" value="NagB/RpiA_transferase-like"/>
</dbReference>
<comment type="caution">
    <text evidence="6">The sequence shown here is derived from an EMBL/GenBank/DDBJ whole genome shotgun (WGS) entry which is preliminary data.</text>
</comment>
<dbReference type="InterPro" id="IPR014036">
    <property type="entry name" value="DeoR-like_C"/>
</dbReference>
<dbReference type="GO" id="GO:0003700">
    <property type="term" value="F:DNA-binding transcription factor activity"/>
    <property type="evidence" value="ECO:0007669"/>
    <property type="project" value="InterPro"/>
</dbReference>
<dbReference type="RefSeq" id="WP_061134013.1">
    <property type="nucleotide sequence ID" value="NZ_FCNX02000003.1"/>
</dbReference>
<dbReference type="Gene3D" id="1.10.10.10">
    <property type="entry name" value="Winged helix-like DNA-binding domain superfamily/Winged helix DNA-binding domain"/>
    <property type="match status" value="1"/>
</dbReference>
<dbReference type="InterPro" id="IPR036390">
    <property type="entry name" value="WH_DNA-bd_sf"/>
</dbReference>
<dbReference type="EMBL" id="FCNX02000003">
    <property type="protein sequence ID" value="SAK57022.1"/>
    <property type="molecule type" value="Genomic_DNA"/>
</dbReference>
<dbReference type="PRINTS" id="PR00037">
    <property type="entry name" value="HTHLACR"/>
</dbReference>
<evidence type="ECO:0000256" key="2">
    <source>
        <dbReference type="ARBA" id="ARBA00023015"/>
    </source>
</evidence>
<dbReference type="InterPro" id="IPR050313">
    <property type="entry name" value="Carb_Metab_HTH_regulators"/>
</dbReference>
<reference evidence="6" key="1">
    <citation type="submission" date="2016-01" db="EMBL/GenBank/DDBJ databases">
        <authorList>
            <person name="Peeters C."/>
        </authorList>
    </citation>
    <scope>NUCLEOTIDE SEQUENCE</scope>
    <source>
        <strain evidence="6">LMG 29320</strain>
    </source>
</reference>
<dbReference type="InterPro" id="IPR036388">
    <property type="entry name" value="WH-like_DNA-bd_sf"/>
</dbReference>
<dbReference type="OrthoDB" id="9814815at2"/>
<evidence type="ECO:0000256" key="4">
    <source>
        <dbReference type="ARBA" id="ARBA00023163"/>
    </source>
</evidence>
<dbReference type="InterPro" id="IPR001034">
    <property type="entry name" value="DeoR_HTH"/>
</dbReference>
<evidence type="ECO:0000256" key="3">
    <source>
        <dbReference type="ARBA" id="ARBA00023125"/>
    </source>
</evidence>
<dbReference type="Pfam" id="PF08220">
    <property type="entry name" value="HTH_DeoR"/>
    <property type="match status" value="1"/>
</dbReference>
<dbReference type="Gene3D" id="3.40.50.1360">
    <property type="match status" value="1"/>
</dbReference>
<dbReference type="GO" id="GO:0003677">
    <property type="term" value="F:DNA binding"/>
    <property type="evidence" value="ECO:0007669"/>
    <property type="project" value="UniProtKB-KW"/>
</dbReference>
<accession>A0A158AGS6</accession>
<dbReference type="SUPFAM" id="SSF100950">
    <property type="entry name" value="NagB/RpiA/CoA transferase-like"/>
    <property type="match status" value="1"/>
</dbReference>
<protein>
    <submittedName>
        <fullName evidence="6">Alkaline phosphatase</fullName>
    </submittedName>
</protein>
<organism evidence="6 7">
    <name type="scientific">Caballeronia fortuita</name>
    <dbReference type="NCBI Taxonomy" id="1777138"/>
    <lineage>
        <taxon>Bacteria</taxon>
        <taxon>Pseudomonadati</taxon>
        <taxon>Pseudomonadota</taxon>
        <taxon>Betaproteobacteria</taxon>
        <taxon>Burkholderiales</taxon>
        <taxon>Burkholderiaceae</taxon>
        <taxon>Caballeronia</taxon>
    </lineage>
</organism>
<dbReference type="InterPro" id="IPR018356">
    <property type="entry name" value="Tscrpt_reg_HTH_DeoR_CS"/>
</dbReference>
<dbReference type="SMART" id="SM00420">
    <property type="entry name" value="HTH_DEOR"/>
    <property type="match status" value="1"/>
</dbReference>
<dbReference type="PANTHER" id="PTHR30363:SF4">
    <property type="entry name" value="GLYCEROL-3-PHOSPHATE REGULON REPRESSOR"/>
    <property type="match status" value="1"/>
</dbReference>
<evidence type="ECO:0000313" key="7">
    <source>
        <dbReference type="Proteomes" id="UP000054903"/>
    </source>
</evidence>
<dbReference type="SUPFAM" id="SSF46785">
    <property type="entry name" value="Winged helix' DNA-binding domain"/>
    <property type="match status" value="1"/>
</dbReference>
<sequence>MWQKDRHQRIRALLSMLGRVSNERIMAELSVSRETVRRDLLDLEQAGALRRVHGGAVLSSDEAPIAERARANVRAKSAIARAAIGIVHAGQTVFVDAGTTTAILADELAKLANLTIVTNSVDVALRLRGTSGPHERVRAMNEVILLGGMLSERAAATTGATTVLDIRRYRADLAMLSPVGIDQRHGASNFDRAEAEIARAMVENADRVAILADHSKIGQRSRITFCAPRDIDVLVTDRKSGEAADLRALKKTVGDLVLA</sequence>
<dbReference type="AlphaFoldDB" id="A0A158AGS6"/>
<proteinExistence type="predicted"/>
<dbReference type="Proteomes" id="UP000054903">
    <property type="component" value="Unassembled WGS sequence"/>
</dbReference>
<keyword evidence="7" id="KW-1185">Reference proteome</keyword>
<dbReference type="SMART" id="SM01134">
    <property type="entry name" value="DeoRC"/>
    <property type="match status" value="1"/>
</dbReference>
<keyword evidence="4" id="KW-0804">Transcription</keyword>